<protein>
    <submittedName>
        <fullName evidence="4">Helix-turn-helix domain-containing protein</fullName>
    </submittedName>
</protein>
<dbReference type="EMBL" id="SPVF01000128">
    <property type="protein sequence ID" value="TFW20881.1"/>
    <property type="molecule type" value="Genomic_DNA"/>
</dbReference>
<sequence>MPSGLLSFADLLHGANRRAGARLFEPVFVGSAGGQVECAHGQALRATAALRDSAVDAVLIPGFWSESAGQIASTLAQNAELVQTMARLPRSVMVWSYCTGVCLAAAAGRLNGQTATVTWWLADLMRAQYPKVDWQTERTCIFNAKNATASGVNGHLPIAQAFIEQRLSRDAYSDLVKLLVLPRPERTHHAFRMLNLIEQPDRVMRALYAQAEQMPAAGASVERLAAQLNMTGRTLARKVAAASGLAVGAYVRRVKLNQVSERLIHTSVPASTISAELGFSSDSGMRRMFKELTGMTPAQYRQAFGRA</sequence>
<dbReference type="InterPro" id="IPR009057">
    <property type="entry name" value="Homeodomain-like_sf"/>
</dbReference>
<dbReference type="RefSeq" id="WP_135207104.1">
    <property type="nucleotide sequence ID" value="NZ_SPVF01000128.1"/>
</dbReference>
<evidence type="ECO:0000313" key="4">
    <source>
        <dbReference type="EMBL" id="TFW20881.1"/>
    </source>
</evidence>
<keyword evidence="1" id="KW-0805">Transcription regulation</keyword>
<dbReference type="InterPro" id="IPR002818">
    <property type="entry name" value="DJ-1/PfpI"/>
</dbReference>
<accession>A0A4Y9SDL2</accession>
<dbReference type="Gene3D" id="3.40.50.880">
    <property type="match status" value="1"/>
</dbReference>
<gene>
    <name evidence="4" type="ORF">E4L96_10220</name>
</gene>
<dbReference type="PANTHER" id="PTHR43130">
    <property type="entry name" value="ARAC-FAMILY TRANSCRIPTIONAL REGULATOR"/>
    <property type="match status" value="1"/>
</dbReference>
<dbReference type="InterPro" id="IPR018060">
    <property type="entry name" value="HTH_AraC"/>
</dbReference>
<dbReference type="Pfam" id="PF01965">
    <property type="entry name" value="DJ-1_PfpI"/>
    <property type="match status" value="1"/>
</dbReference>
<evidence type="ECO:0000256" key="2">
    <source>
        <dbReference type="ARBA" id="ARBA00023163"/>
    </source>
</evidence>
<dbReference type="GO" id="GO:0043565">
    <property type="term" value="F:sequence-specific DNA binding"/>
    <property type="evidence" value="ECO:0007669"/>
    <property type="project" value="InterPro"/>
</dbReference>
<dbReference type="SMART" id="SM00342">
    <property type="entry name" value="HTH_ARAC"/>
    <property type="match status" value="1"/>
</dbReference>
<dbReference type="Pfam" id="PF12833">
    <property type="entry name" value="HTH_18"/>
    <property type="match status" value="1"/>
</dbReference>
<dbReference type="AlphaFoldDB" id="A0A4Y9SDL2"/>
<evidence type="ECO:0000259" key="3">
    <source>
        <dbReference type="PROSITE" id="PS01124"/>
    </source>
</evidence>
<dbReference type="InterPro" id="IPR052158">
    <property type="entry name" value="INH-QAR"/>
</dbReference>
<dbReference type="PROSITE" id="PS01124">
    <property type="entry name" value="HTH_ARAC_FAMILY_2"/>
    <property type="match status" value="1"/>
</dbReference>
<dbReference type="InterPro" id="IPR029062">
    <property type="entry name" value="Class_I_gatase-like"/>
</dbReference>
<dbReference type="Gene3D" id="1.10.10.60">
    <property type="entry name" value="Homeodomain-like"/>
    <property type="match status" value="1"/>
</dbReference>
<name>A0A4Y9SDL2_9BURK</name>
<dbReference type="GO" id="GO:0003700">
    <property type="term" value="F:DNA-binding transcription factor activity"/>
    <property type="evidence" value="ECO:0007669"/>
    <property type="project" value="InterPro"/>
</dbReference>
<comment type="caution">
    <text evidence="4">The sequence shown here is derived from an EMBL/GenBank/DDBJ whole genome shotgun (WGS) entry which is preliminary data.</text>
</comment>
<evidence type="ECO:0000313" key="5">
    <source>
        <dbReference type="Proteomes" id="UP000298438"/>
    </source>
</evidence>
<dbReference type="SUPFAM" id="SSF46689">
    <property type="entry name" value="Homeodomain-like"/>
    <property type="match status" value="1"/>
</dbReference>
<reference evidence="4 5" key="1">
    <citation type="submission" date="2019-03" db="EMBL/GenBank/DDBJ databases">
        <title>Draft Genome Sequence of Massilia arenosa sp. nov., a Novel Massilia Species Isolated from a Sandy-loam Maize Soil.</title>
        <authorList>
            <person name="Raths R."/>
            <person name="Peta V."/>
            <person name="Bucking H."/>
        </authorList>
    </citation>
    <scope>NUCLEOTIDE SEQUENCE [LARGE SCALE GENOMIC DNA]</scope>
    <source>
        <strain evidence="4 5">MC02</strain>
    </source>
</reference>
<keyword evidence="2" id="KW-0804">Transcription</keyword>
<feature type="domain" description="HTH araC/xylS-type" evidence="3">
    <location>
        <begin position="201"/>
        <end position="303"/>
    </location>
</feature>
<dbReference type="OrthoDB" id="9794896at2"/>
<dbReference type="PANTHER" id="PTHR43130:SF3">
    <property type="entry name" value="HTH-TYPE TRANSCRIPTIONAL REGULATOR RV1931C"/>
    <property type="match status" value="1"/>
</dbReference>
<dbReference type="SUPFAM" id="SSF52317">
    <property type="entry name" value="Class I glutamine amidotransferase-like"/>
    <property type="match status" value="1"/>
</dbReference>
<evidence type="ECO:0000256" key="1">
    <source>
        <dbReference type="ARBA" id="ARBA00023015"/>
    </source>
</evidence>
<proteinExistence type="predicted"/>
<organism evidence="4 5">
    <name type="scientific">Zemynaea arenosa</name>
    <dbReference type="NCBI Taxonomy" id="2561931"/>
    <lineage>
        <taxon>Bacteria</taxon>
        <taxon>Pseudomonadati</taxon>
        <taxon>Pseudomonadota</taxon>
        <taxon>Betaproteobacteria</taxon>
        <taxon>Burkholderiales</taxon>
        <taxon>Oxalobacteraceae</taxon>
        <taxon>Telluria group</taxon>
        <taxon>Zemynaea</taxon>
    </lineage>
</organism>
<dbReference type="Proteomes" id="UP000298438">
    <property type="component" value="Unassembled WGS sequence"/>
</dbReference>
<keyword evidence="5" id="KW-1185">Reference proteome</keyword>